<evidence type="ECO:0000313" key="1">
    <source>
        <dbReference type="EMBL" id="ESW05994.1"/>
    </source>
</evidence>
<dbReference type="Gene3D" id="2.120.10.80">
    <property type="entry name" value="Kelch-type beta propeller"/>
    <property type="match status" value="1"/>
</dbReference>
<gene>
    <name evidence="1" type="ORF">PHAVU_010G010600g</name>
</gene>
<sequence length="77" mass="8561">MDLYCTSQSVIKPCKPMNLVRSYASVVRLNGGIYVFGGGNGYIWYDTIESYNPVHDNWTMHPSLNQKKGSLSGTALD</sequence>
<dbReference type="EMBL" id="CM002297">
    <property type="protein sequence ID" value="ESW05994.1"/>
    <property type="molecule type" value="Genomic_DNA"/>
</dbReference>
<dbReference type="Gramene" id="ESW05994">
    <property type="protein sequence ID" value="ESW05994"/>
    <property type="gene ID" value="PHAVU_010G010600g"/>
</dbReference>
<dbReference type="GO" id="GO:0034976">
    <property type="term" value="P:response to endoplasmic reticulum stress"/>
    <property type="evidence" value="ECO:0007669"/>
    <property type="project" value="InterPro"/>
</dbReference>
<dbReference type="Proteomes" id="UP000000226">
    <property type="component" value="Chromosome 10"/>
</dbReference>
<dbReference type="InterPro" id="IPR015915">
    <property type="entry name" value="Kelch-typ_b-propeller"/>
</dbReference>
<organism evidence="1 2">
    <name type="scientific">Phaseolus vulgaris</name>
    <name type="common">Kidney bean</name>
    <name type="synonym">French bean</name>
    <dbReference type="NCBI Taxonomy" id="3885"/>
    <lineage>
        <taxon>Eukaryota</taxon>
        <taxon>Viridiplantae</taxon>
        <taxon>Streptophyta</taxon>
        <taxon>Embryophyta</taxon>
        <taxon>Tracheophyta</taxon>
        <taxon>Spermatophyta</taxon>
        <taxon>Magnoliopsida</taxon>
        <taxon>eudicotyledons</taxon>
        <taxon>Gunneridae</taxon>
        <taxon>Pentapetalae</taxon>
        <taxon>rosids</taxon>
        <taxon>fabids</taxon>
        <taxon>Fabales</taxon>
        <taxon>Fabaceae</taxon>
        <taxon>Papilionoideae</taxon>
        <taxon>50 kb inversion clade</taxon>
        <taxon>NPAAA clade</taxon>
        <taxon>indigoferoid/millettioid clade</taxon>
        <taxon>Phaseoleae</taxon>
        <taxon>Phaseolus</taxon>
    </lineage>
</organism>
<accession>V7AKB7</accession>
<dbReference type="eggNOG" id="KOG1072">
    <property type="taxonomic scope" value="Eukaryota"/>
</dbReference>
<reference evidence="2" key="1">
    <citation type="journal article" date="2014" name="Nat. Genet.">
        <title>A reference genome for common bean and genome-wide analysis of dual domestications.</title>
        <authorList>
            <person name="Schmutz J."/>
            <person name="McClean P.E."/>
            <person name="Mamidi S."/>
            <person name="Wu G.A."/>
            <person name="Cannon S.B."/>
            <person name="Grimwood J."/>
            <person name="Jenkins J."/>
            <person name="Shu S."/>
            <person name="Song Q."/>
            <person name="Chavarro C."/>
            <person name="Torres-Torres M."/>
            <person name="Geffroy V."/>
            <person name="Moghaddam S.M."/>
            <person name="Gao D."/>
            <person name="Abernathy B."/>
            <person name="Barry K."/>
            <person name="Blair M."/>
            <person name="Brick M.A."/>
            <person name="Chovatia M."/>
            <person name="Gepts P."/>
            <person name="Goodstein D.M."/>
            <person name="Gonzales M."/>
            <person name="Hellsten U."/>
            <person name="Hyten D.L."/>
            <person name="Jia G."/>
            <person name="Kelly J.D."/>
            <person name="Kudrna D."/>
            <person name="Lee R."/>
            <person name="Richard M.M."/>
            <person name="Miklas P.N."/>
            <person name="Osorno J.M."/>
            <person name="Rodrigues J."/>
            <person name="Thareau V."/>
            <person name="Urrea C.A."/>
            <person name="Wang M."/>
            <person name="Yu Y."/>
            <person name="Zhang M."/>
            <person name="Wing R.A."/>
            <person name="Cregan P.B."/>
            <person name="Rokhsar D.S."/>
            <person name="Jackson S.A."/>
        </authorList>
    </citation>
    <scope>NUCLEOTIDE SEQUENCE [LARGE SCALE GENOMIC DNA]</scope>
    <source>
        <strain evidence="2">cv. G19833</strain>
    </source>
</reference>
<dbReference type="AlphaFoldDB" id="V7AKB7"/>
<name>V7AKB7_PHAVU</name>
<keyword evidence="2" id="KW-1185">Reference proteome</keyword>
<protein>
    <submittedName>
        <fullName evidence="1">Uncharacterized protein</fullName>
    </submittedName>
</protein>
<dbReference type="Pfam" id="PF01344">
    <property type="entry name" value="Kelch_1"/>
    <property type="match status" value="1"/>
</dbReference>
<evidence type="ECO:0000313" key="2">
    <source>
        <dbReference type="Proteomes" id="UP000000226"/>
    </source>
</evidence>
<dbReference type="SUPFAM" id="SSF117281">
    <property type="entry name" value="Kelch motif"/>
    <property type="match status" value="1"/>
</dbReference>
<dbReference type="InterPro" id="IPR006652">
    <property type="entry name" value="Kelch_1"/>
</dbReference>
<dbReference type="SMR" id="V7AKB7"/>
<dbReference type="InterPro" id="IPR044832">
    <property type="entry name" value="NRP-like"/>
</dbReference>
<proteinExistence type="predicted"/>
<dbReference type="OrthoDB" id="68328at2759"/>
<dbReference type="PANTHER" id="PTHR46034">
    <property type="match status" value="1"/>
</dbReference>
<dbReference type="PANTHER" id="PTHR46034:SF7">
    <property type="entry name" value="INFLUENZA VIRUS NS1A-BINDING PROTEIN"/>
    <property type="match status" value="1"/>
</dbReference>